<comment type="caution">
    <text evidence="1">The sequence shown here is derived from an EMBL/GenBank/DDBJ whole genome shotgun (WGS) entry which is preliminary data.</text>
</comment>
<name>A0A3E1NS71_9BACT</name>
<dbReference type="Proteomes" id="UP000261284">
    <property type="component" value="Unassembled WGS sequence"/>
</dbReference>
<sequence>MVLHPHEDLWHKIIDLKKEFAARYDCELAAKSLPHITLVKFIQYEIAEARILQRFRSIAAQLQPFKVELGNFGSFPSHTIYINVTSKTSIVQTVRALRDTQRLLQFDKDNKPHFITTPHITLARKLQPWQYEKAWQEFSQRNFTGRFMANDLLLLKRRMGNKSYYQTVEHMQLCGAQPVALAQPTQGDLFG</sequence>
<dbReference type="PANTHER" id="PTHR40037">
    <property type="entry name" value="PHOSPHOESTERASE YJCG-RELATED"/>
    <property type="match status" value="1"/>
</dbReference>
<evidence type="ECO:0000313" key="2">
    <source>
        <dbReference type="Proteomes" id="UP000261284"/>
    </source>
</evidence>
<dbReference type="GO" id="GO:0016874">
    <property type="term" value="F:ligase activity"/>
    <property type="evidence" value="ECO:0007669"/>
    <property type="project" value="UniProtKB-KW"/>
</dbReference>
<protein>
    <submittedName>
        <fullName evidence="1">2'-5' RNA ligase family protein</fullName>
    </submittedName>
</protein>
<dbReference type="OrthoDB" id="1951600at2"/>
<keyword evidence="2" id="KW-1185">Reference proteome</keyword>
<dbReference type="PANTHER" id="PTHR40037:SF1">
    <property type="entry name" value="PHOSPHOESTERASE SAOUHSC_00951-RELATED"/>
    <property type="match status" value="1"/>
</dbReference>
<proteinExistence type="predicted"/>
<evidence type="ECO:0000313" key="1">
    <source>
        <dbReference type="EMBL" id="RFM30608.1"/>
    </source>
</evidence>
<dbReference type="AlphaFoldDB" id="A0A3E1NS71"/>
<reference evidence="1 2" key="1">
    <citation type="submission" date="2018-08" db="EMBL/GenBank/DDBJ databases">
        <title>Chitinophagaceae sp. K23C18032701, a novel bacterium isolated from forest soil.</title>
        <authorList>
            <person name="Wang C."/>
        </authorList>
    </citation>
    <scope>NUCLEOTIDE SEQUENCE [LARGE SCALE GENOMIC DNA]</scope>
    <source>
        <strain evidence="1 2">K23C18032701</strain>
    </source>
</reference>
<organism evidence="1 2">
    <name type="scientific">Deminuibacter soli</name>
    <dbReference type="NCBI Taxonomy" id="2291815"/>
    <lineage>
        <taxon>Bacteria</taxon>
        <taxon>Pseudomonadati</taxon>
        <taxon>Bacteroidota</taxon>
        <taxon>Chitinophagia</taxon>
        <taxon>Chitinophagales</taxon>
        <taxon>Chitinophagaceae</taxon>
        <taxon>Deminuibacter</taxon>
    </lineage>
</organism>
<dbReference type="InterPro" id="IPR009097">
    <property type="entry name" value="Cyclic_Pdiesterase"/>
</dbReference>
<dbReference type="EMBL" id="QTJU01000001">
    <property type="protein sequence ID" value="RFM30608.1"/>
    <property type="molecule type" value="Genomic_DNA"/>
</dbReference>
<dbReference type="Gene3D" id="3.90.1140.10">
    <property type="entry name" value="Cyclic phosphodiesterase"/>
    <property type="match status" value="1"/>
</dbReference>
<accession>A0A3E1NS71</accession>
<keyword evidence="1" id="KW-0436">Ligase</keyword>
<dbReference type="Pfam" id="PF13563">
    <property type="entry name" value="2_5_RNA_ligase2"/>
    <property type="match status" value="1"/>
</dbReference>
<gene>
    <name evidence="1" type="ORF">DXN05_02350</name>
</gene>
<dbReference type="InterPro" id="IPR050580">
    <property type="entry name" value="2H_phosphoesterase_YjcG-like"/>
</dbReference>
<dbReference type="SUPFAM" id="SSF55144">
    <property type="entry name" value="LigT-like"/>
    <property type="match status" value="1"/>
</dbReference>